<gene>
    <name evidence="2" type="ORF">RSOLAG22IIIB_03900</name>
</gene>
<organism evidence="2 3">
    <name type="scientific">Rhizoctonia solani</name>
    <dbReference type="NCBI Taxonomy" id="456999"/>
    <lineage>
        <taxon>Eukaryota</taxon>
        <taxon>Fungi</taxon>
        <taxon>Dikarya</taxon>
        <taxon>Basidiomycota</taxon>
        <taxon>Agaricomycotina</taxon>
        <taxon>Agaricomycetes</taxon>
        <taxon>Cantharellales</taxon>
        <taxon>Ceratobasidiaceae</taxon>
        <taxon>Rhizoctonia</taxon>
    </lineage>
</organism>
<evidence type="ECO:0000313" key="2">
    <source>
        <dbReference type="EMBL" id="CUA69377.1"/>
    </source>
</evidence>
<feature type="compositionally biased region" description="Basic and acidic residues" evidence="1">
    <location>
        <begin position="25"/>
        <end position="34"/>
    </location>
</feature>
<proteinExistence type="predicted"/>
<dbReference type="Proteomes" id="UP000044841">
    <property type="component" value="Unassembled WGS sequence"/>
</dbReference>
<evidence type="ECO:0000313" key="3">
    <source>
        <dbReference type="Proteomes" id="UP000044841"/>
    </source>
</evidence>
<keyword evidence="3" id="KW-1185">Reference proteome</keyword>
<dbReference type="Gene3D" id="6.10.140.1230">
    <property type="match status" value="1"/>
</dbReference>
<feature type="region of interest" description="Disordered" evidence="1">
    <location>
        <begin position="170"/>
        <end position="191"/>
    </location>
</feature>
<accession>A0A0K6FTF4</accession>
<dbReference type="Pfam" id="PF03357">
    <property type="entry name" value="Snf7"/>
    <property type="match status" value="1"/>
</dbReference>
<protein>
    <submittedName>
        <fullName evidence="2">Vacuolar protein-sorting-associated protein 46</fullName>
    </submittedName>
</protein>
<dbReference type="InterPro" id="IPR005024">
    <property type="entry name" value="Snf7_fam"/>
</dbReference>
<dbReference type="AlphaFoldDB" id="A0A0K6FTF4"/>
<sequence>MSNLEKSLFQLKFTAKTLNRQSKKAQKDENTEKAKLKKALQQGNTDGARIYASNAIRKKNEALNLLRLASRIDAVASRVETAVTMKQVTGNMTSVVKSMDKAVESMNLERISLVMDKFESQFADLDVQTSYMEDTMQSTTAVSTPQDQIDSLMSQMADEANIELEQNMELGKKVPDLTESKSAVREEDDQLAERLRALRPAT</sequence>
<feature type="region of interest" description="Disordered" evidence="1">
    <location>
        <begin position="20"/>
        <end position="39"/>
    </location>
</feature>
<dbReference type="PANTHER" id="PTHR10476">
    <property type="entry name" value="CHARGED MULTIVESICULAR BODY PROTEIN"/>
    <property type="match status" value="1"/>
</dbReference>
<evidence type="ECO:0000256" key="1">
    <source>
        <dbReference type="SAM" id="MobiDB-lite"/>
    </source>
</evidence>
<name>A0A0K6FTF4_9AGAM</name>
<dbReference type="EMBL" id="CYGV01000779">
    <property type="protein sequence ID" value="CUA69377.1"/>
    <property type="molecule type" value="Genomic_DNA"/>
</dbReference>
<dbReference type="GO" id="GO:0007034">
    <property type="term" value="P:vacuolar transport"/>
    <property type="evidence" value="ECO:0007669"/>
    <property type="project" value="InterPro"/>
</dbReference>
<reference evidence="2 3" key="1">
    <citation type="submission" date="2015-07" db="EMBL/GenBank/DDBJ databases">
        <authorList>
            <person name="Noorani M."/>
        </authorList>
    </citation>
    <scope>NUCLEOTIDE SEQUENCE [LARGE SCALE GENOMIC DNA]</scope>
    <source>
        <strain evidence="2">BBA 69670</strain>
    </source>
</reference>